<dbReference type="AlphaFoldDB" id="A0A7R9D0U4"/>
<sequence length="231" mass="25183">MRPPKRSIAVSTRCSDWSSTVPLGPRIGPDRAEPLRHWLGTSRRVLHGSLLAGCLQGGINTIKGDDAIIPVLSSADLEMASGLVAKFVRRHHGDVFKLSDRDGGPLWYEGDPHITGSVRRVDAAPGVVEVDDVTLLSVHEFNDVALRTAHNVNLANGHIPVVIKRHVFDDHIVKHLYGGLEALGLDLKASYAAAVVHCNGLGEVDGLQSIDTFLYYDWLLRAVLENWGLII</sequence>
<evidence type="ECO:0000313" key="1">
    <source>
        <dbReference type="EMBL" id="CAD7405086.1"/>
    </source>
</evidence>
<protein>
    <submittedName>
        <fullName evidence="1">Uncharacterized protein</fullName>
    </submittedName>
</protein>
<proteinExistence type="predicted"/>
<name>A0A7R9D0U4_TIMCR</name>
<dbReference type="EMBL" id="OC319334">
    <property type="protein sequence ID" value="CAD7405086.1"/>
    <property type="molecule type" value="Genomic_DNA"/>
</dbReference>
<gene>
    <name evidence="1" type="ORF">TCEB3V08_LOCUS7816</name>
</gene>
<accession>A0A7R9D0U4</accession>
<organism evidence="1">
    <name type="scientific">Timema cristinae</name>
    <name type="common">Walking stick</name>
    <dbReference type="NCBI Taxonomy" id="61476"/>
    <lineage>
        <taxon>Eukaryota</taxon>
        <taxon>Metazoa</taxon>
        <taxon>Ecdysozoa</taxon>
        <taxon>Arthropoda</taxon>
        <taxon>Hexapoda</taxon>
        <taxon>Insecta</taxon>
        <taxon>Pterygota</taxon>
        <taxon>Neoptera</taxon>
        <taxon>Polyneoptera</taxon>
        <taxon>Phasmatodea</taxon>
        <taxon>Timematodea</taxon>
        <taxon>Timematoidea</taxon>
        <taxon>Timematidae</taxon>
        <taxon>Timema</taxon>
    </lineage>
</organism>
<reference evidence="1" key="1">
    <citation type="submission" date="2020-11" db="EMBL/GenBank/DDBJ databases">
        <authorList>
            <person name="Tran Van P."/>
        </authorList>
    </citation>
    <scope>NUCLEOTIDE SEQUENCE</scope>
</reference>